<dbReference type="PANTHER" id="PTHR47331:SF5">
    <property type="entry name" value="RIBONUCLEASE H"/>
    <property type="match status" value="1"/>
</dbReference>
<feature type="domain" description="Peptidase A2" evidence="4">
    <location>
        <begin position="431"/>
        <end position="475"/>
    </location>
</feature>
<dbReference type="GO" id="GO:0008270">
    <property type="term" value="F:zinc ion binding"/>
    <property type="evidence" value="ECO:0007669"/>
    <property type="project" value="UniProtKB-KW"/>
</dbReference>
<name>A0A182WI52_9DIPT</name>
<dbReference type="InterPro" id="IPR008042">
    <property type="entry name" value="Retrotrans_Pao"/>
</dbReference>
<dbReference type="PANTHER" id="PTHR47331">
    <property type="entry name" value="PHD-TYPE DOMAIN-CONTAINING PROTEIN"/>
    <property type="match status" value="1"/>
</dbReference>
<dbReference type="AlphaFoldDB" id="A0A182WI52"/>
<accession>A0A182WI52</accession>
<dbReference type="InterPro" id="IPR040676">
    <property type="entry name" value="DUF5641"/>
</dbReference>
<evidence type="ECO:0000259" key="4">
    <source>
        <dbReference type="PROSITE" id="PS50175"/>
    </source>
</evidence>
<dbReference type="EnsemblMetazoa" id="AMIN010056-RA">
    <property type="protein sequence ID" value="AMIN010056-PA"/>
    <property type="gene ID" value="AMIN010056"/>
</dbReference>
<keyword evidence="2" id="KW-0479">Metal-binding</keyword>
<evidence type="ECO:0000256" key="2">
    <source>
        <dbReference type="PROSITE-ProRule" id="PRU00047"/>
    </source>
</evidence>
<evidence type="ECO:0000313" key="5">
    <source>
        <dbReference type="EnsemblMetazoa" id="AMIN010056-PA"/>
    </source>
</evidence>
<dbReference type="Gene3D" id="2.40.70.10">
    <property type="entry name" value="Acid Proteases"/>
    <property type="match status" value="1"/>
</dbReference>
<keyword evidence="2" id="KW-0863">Zinc-finger</keyword>
<dbReference type="InterPro" id="IPR041588">
    <property type="entry name" value="Integrase_H2C2"/>
</dbReference>
<reference evidence="5" key="2">
    <citation type="submission" date="2020-05" db="UniProtKB">
        <authorList>
            <consortium name="EnsemblMetazoa"/>
        </authorList>
    </citation>
    <scope>IDENTIFICATION</scope>
    <source>
        <strain evidence="5">MINIMUS1</strain>
    </source>
</reference>
<dbReference type="GO" id="GO:0004190">
    <property type="term" value="F:aspartic-type endopeptidase activity"/>
    <property type="evidence" value="ECO:0007669"/>
    <property type="project" value="InterPro"/>
</dbReference>
<dbReference type="InterPro" id="IPR001878">
    <property type="entry name" value="Znf_CCHC"/>
</dbReference>
<keyword evidence="1" id="KW-0378">Hydrolase</keyword>
<dbReference type="GO" id="GO:0003676">
    <property type="term" value="F:nucleic acid binding"/>
    <property type="evidence" value="ECO:0007669"/>
    <property type="project" value="InterPro"/>
</dbReference>
<dbReference type="InterPro" id="IPR021109">
    <property type="entry name" value="Peptidase_aspartic_dom_sf"/>
</dbReference>
<dbReference type="SMART" id="SM00343">
    <property type="entry name" value="ZnF_C2HC"/>
    <property type="match status" value="1"/>
</dbReference>
<sequence length="1036" mass="117934">MTEARKLKSLKLQLSAVKQSIDAIVAFAENANQNHVEVAVRRDNLKKLYARFITIQDELLPLDEENGDQHFAYRQVVEDAFYKAEGILSCACVNDEKKIVPASKVKLPDIKLPTFDGKPKEWTNFHSIFASMIHGAPQYTGIQKLYYLRTSLSGPALQLIQSVPITEENYEVAWQLLLCHYNEPKKIKQFYVESLFENAALKKESASDLRKVVETFEANVSALKHLGEPTAQWDTLLIHMLSHQLDATTLRSWKEYATEKSVETFKDLVAFIYRRVSVLDDLPTTTVMKPTKHRVLTTQTTTSKDCAFCSLQHPLYTCSEFFKLSLQDKEKFVIGCKLCLNCLRPGHRARECKSTSTCKKCRKRHHTQLCSSLLQQCDSPALKEHTDPPTTSAKSSVAESITCASSGQRKHTLLATATVILVDDDGKEHFARALLDSGSDTCFITENLAQQLKSRKEKTNLKISGISSTTTTTKYCIRATLHSRIGRYFADLQFFVLPKITENIPSSSIDTSGWNLPSNIFLADPHYDSSNKIDLLIGAEVFFEIMKPPGRIHLGKDLPTLVNSELGWIVTGPVVSTLMSSFKSIVVHHATTSVNEVHKLMEQFWTIEEGNTTSLMSSEQAACEEHFRNTVSRTSLGRYIVRLPLKTQTLDKLVNNRKTAVRRFHLLQTRLNYNEDLRKRYSSFIDDISQNNLANEESFCFDRDHVIKTLGLRWHPLTDTMTYGIHSQNEMQPITKRSALSNIARLFDPIGLVGPVVTKAKVFMQSLWTLKANDGSCWEWDTELPEEYKQKWLISKFSDYRKLIRVLAHCIRFVQNLRTSTNTSILSADEVMNAECRLIHVVQTEIFEREWNQLSQNLPVSTKSRLKWFHPFVSSDNLIRIGGRISRSNQPYDVKHQILLTASHPLSVLLVRHLHEKHLHAAPQLLLTILRQRYWLIGARSLAKRICHECVTCCRARPRLLEQFMAELPRTRVNPSRPFSIVGVDYWGPIINIEIGQLVLVKDESTGPLHWPLGRIIKLHPGNDGLTRVVTLKTAS</sequence>
<dbReference type="GO" id="GO:0006508">
    <property type="term" value="P:proteolysis"/>
    <property type="evidence" value="ECO:0007669"/>
    <property type="project" value="InterPro"/>
</dbReference>
<dbReference type="Pfam" id="PF05380">
    <property type="entry name" value="Peptidase_A17"/>
    <property type="match status" value="1"/>
</dbReference>
<protein>
    <recommendedName>
        <fullName evidence="7">CCHC-type domain-containing protein</fullName>
    </recommendedName>
</protein>
<dbReference type="Pfam" id="PF17921">
    <property type="entry name" value="Integrase_H2C2"/>
    <property type="match status" value="1"/>
</dbReference>
<proteinExistence type="predicted"/>
<evidence type="ECO:0000256" key="1">
    <source>
        <dbReference type="ARBA" id="ARBA00022801"/>
    </source>
</evidence>
<dbReference type="InterPro" id="IPR005312">
    <property type="entry name" value="DUF1759"/>
</dbReference>
<dbReference type="STRING" id="112268.A0A182WI52"/>
<dbReference type="VEuPathDB" id="VectorBase:AMIN010056"/>
<dbReference type="CDD" id="cd00303">
    <property type="entry name" value="retropepsin_like"/>
    <property type="match status" value="1"/>
</dbReference>
<dbReference type="PROSITE" id="PS50158">
    <property type="entry name" value="ZF_CCHC"/>
    <property type="match status" value="1"/>
</dbReference>
<keyword evidence="2" id="KW-0862">Zinc</keyword>
<dbReference type="Proteomes" id="UP000075920">
    <property type="component" value="Unassembled WGS sequence"/>
</dbReference>
<dbReference type="Pfam" id="PF18701">
    <property type="entry name" value="DUF5641"/>
    <property type="match status" value="1"/>
</dbReference>
<evidence type="ECO:0008006" key="7">
    <source>
        <dbReference type="Google" id="ProtNLM"/>
    </source>
</evidence>
<evidence type="ECO:0000259" key="3">
    <source>
        <dbReference type="PROSITE" id="PS50158"/>
    </source>
</evidence>
<reference evidence="6" key="1">
    <citation type="submission" date="2013-03" db="EMBL/GenBank/DDBJ databases">
        <title>The Genome Sequence of Anopheles minimus MINIMUS1.</title>
        <authorList>
            <consortium name="The Broad Institute Genomics Platform"/>
            <person name="Neafsey D.E."/>
            <person name="Walton C."/>
            <person name="Walker B."/>
            <person name="Young S.K."/>
            <person name="Zeng Q."/>
            <person name="Gargeya S."/>
            <person name="Fitzgerald M."/>
            <person name="Haas B."/>
            <person name="Abouelleil A."/>
            <person name="Allen A.W."/>
            <person name="Alvarado L."/>
            <person name="Arachchi H.M."/>
            <person name="Berlin A.M."/>
            <person name="Chapman S.B."/>
            <person name="Gainer-Dewar J."/>
            <person name="Goldberg J."/>
            <person name="Griggs A."/>
            <person name="Gujja S."/>
            <person name="Hansen M."/>
            <person name="Howarth C."/>
            <person name="Imamovic A."/>
            <person name="Ireland A."/>
            <person name="Larimer J."/>
            <person name="McCowan C."/>
            <person name="Murphy C."/>
            <person name="Pearson M."/>
            <person name="Poon T.W."/>
            <person name="Priest M."/>
            <person name="Roberts A."/>
            <person name="Saif S."/>
            <person name="Shea T."/>
            <person name="Sisk P."/>
            <person name="Sykes S."/>
            <person name="Wortman J."/>
            <person name="Nusbaum C."/>
            <person name="Birren B."/>
        </authorList>
    </citation>
    <scope>NUCLEOTIDE SEQUENCE [LARGE SCALE GENOMIC DNA]</scope>
    <source>
        <strain evidence="6">MINIMUS1</strain>
    </source>
</reference>
<feature type="domain" description="CCHC-type" evidence="3">
    <location>
        <begin position="339"/>
        <end position="354"/>
    </location>
</feature>
<dbReference type="PROSITE" id="PS50175">
    <property type="entry name" value="ASP_PROT_RETROV"/>
    <property type="match status" value="1"/>
</dbReference>
<dbReference type="InterPro" id="IPR001995">
    <property type="entry name" value="Peptidase_A2_cat"/>
</dbReference>
<dbReference type="Pfam" id="PF03564">
    <property type="entry name" value="DUF1759"/>
    <property type="match status" value="1"/>
</dbReference>
<evidence type="ECO:0000313" key="6">
    <source>
        <dbReference type="Proteomes" id="UP000075920"/>
    </source>
</evidence>
<keyword evidence="6" id="KW-1185">Reference proteome</keyword>
<organism evidence="5 6">
    <name type="scientific">Anopheles minimus</name>
    <dbReference type="NCBI Taxonomy" id="112268"/>
    <lineage>
        <taxon>Eukaryota</taxon>
        <taxon>Metazoa</taxon>
        <taxon>Ecdysozoa</taxon>
        <taxon>Arthropoda</taxon>
        <taxon>Hexapoda</taxon>
        <taxon>Insecta</taxon>
        <taxon>Pterygota</taxon>
        <taxon>Neoptera</taxon>
        <taxon>Endopterygota</taxon>
        <taxon>Diptera</taxon>
        <taxon>Nematocera</taxon>
        <taxon>Culicoidea</taxon>
        <taxon>Culicidae</taxon>
        <taxon>Anophelinae</taxon>
        <taxon>Anopheles</taxon>
    </lineage>
</organism>